<sequence length="251" mass="28087">MSLSPSEDQLLRTTGHLMSVEAMKLAAACVGQLRLSYVYILEDVSNGSIPIPLTFLEDVPKALTGIFIQGILSITGVHAVKLSFLLFFYRLGRQISKYLIFWWFVAFVTFASYAISIALIEYKCMLSSLDVIFFECTAHGQTARQWTYMVAYCTLDAASDLLILCLPIVVLWKVRLTLRKKFILAGIFSLTLFTVAVTIIRGTIHTGKVATDGSQTQNIAWTWLWLSIEFITGESLNHLHLGSMALTIVPY</sequence>
<feature type="domain" description="Rhodopsin" evidence="7">
    <location>
        <begin position="60"/>
        <end position="231"/>
    </location>
</feature>
<dbReference type="AlphaFoldDB" id="A0AAN6PCB3"/>
<feature type="transmembrane region" description="Helical" evidence="6">
    <location>
        <begin position="66"/>
        <end position="88"/>
    </location>
</feature>
<comment type="subcellular location">
    <subcellularLocation>
        <location evidence="1">Membrane</location>
        <topology evidence="1">Multi-pass membrane protein</topology>
    </subcellularLocation>
</comment>
<comment type="similarity">
    <text evidence="5">Belongs to the SAT4 family.</text>
</comment>
<dbReference type="InterPro" id="IPR049326">
    <property type="entry name" value="Rhodopsin_dom_fungi"/>
</dbReference>
<dbReference type="Proteomes" id="UP001303115">
    <property type="component" value="Unassembled WGS sequence"/>
</dbReference>
<dbReference type="GO" id="GO:0016020">
    <property type="term" value="C:membrane"/>
    <property type="evidence" value="ECO:0007669"/>
    <property type="project" value="UniProtKB-SubCell"/>
</dbReference>
<feature type="transmembrane region" description="Helical" evidence="6">
    <location>
        <begin position="100"/>
        <end position="120"/>
    </location>
</feature>
<feature type="transmembrane region" description="Helical" evidence="6">
    <location>
        <begin position="182"/>
        <end position="200"/>
    </location>
</feature>
<name>A0AAN6PCB3_9PEZI</name>
<dbReference type="Pfam" id="PF20684">
    <property type="entry name" value="Fung_rhodopsin"/>
    <property type="match status" value="1"/>
</dbReference>
<protein>
    <recommendedName>
        <fullName evidence="7">Rhodopsin domain-containing protein</fullName>
    </recommendedName>
</protein>
<evidence type="ECO:0000259" key="7">
    <source>
        <dbReference type="Pfam" id="PF20684"/>
    </source>
</evidence>
<accession>A0AAN6PCB3</accession>
<keyword evidence="4 6" id="KW-0472">Membrane</keyword>
<evidence type="ECO:0000256" key="2">
    <source>
        <dbReference type="ARBA" id="ARBA00022692"/>
    </source>
</evidence>
<proteinExistence type="inferred from homology"/>
<evidence type="ECO:0000313" key="9">
    <source>
        <dbReference type="Proteomes" id="UP001303115"/>
    </source>
</evidence>
<keyword evidence="9" id="KW-1185">Reference proteome</keyword>
<dbReference type="PANTHER" id="PTHR33048">
    <property type="entry name" value="PTH11-LIKE INTEGRAL MEMBRANE PROTEIN (AFU_ORTHOLOGUE AFUA_5G11245)"/>
    <property type="match status" value="1"/>
</dbReference>
<comment type="caution">
    <text evidence="8">The sequence shown here is derived from an EMBL/GenBank/DDBJ whole genome shotgun (WGS) entry which is preliminary data.</text>
</comment>
<dbReference type="PANTHER" id="PTHR33048:SF47">
    <property type="entry name" value="INTEGRAL MEMBRANE PROTEIN-RELATED"/>
    <property type="match status" value="1"/>
</dbReference>
<evidence type="ECO:0000256" key="3">
    <source>
        <dbReference type="ARBA" id="ARBA00022989"/>
    </source>
</evidence>
<organism evidence="8 9">
    <name type="scientific">Parachaetomium inaequale</name>
    <dbReference type="NCBI Taxonomy" id="2588326"/>
    <lineage>
        <taxon>Eukaryota</taxon>
        <taxon>Fungi</taxon>
        <taxon>Dikarya</taxon>
        <taxon>Ascomycota</taxon>
        <taxon>Pezizomycotina</taxon>
        <taxon>Sordariomycetes</taxon>
        <taxon>Sordariomycetidae</taxon>
        <taxon>Sordariales</taxon>
        <taxon>Chaetomiaceae</taxon>
        <taxon>Parachaetomium</taxon>
    </lineage>
</organism>
<reference evidence="9" key="1">
    <citation type="journal article" date="2023" name="Mol. Phylogenet. Evol.">
        <title>Genome-scale phylogeny and comparative genomics of the fungal order Sordariales.</title>
        <authorList>
            <person name="Hensen N."/>
            <person name="Bonometti L."/>
            <person name="Westerberg I."/>
            <person name="Brannstrom I.O."/>
            <person name="Guillou S."/>
            <person name="Cros-Aarteil S."/>
            <person name="Calhoun S."/>
            <person name="Haridas S."/>
            <person name="Kuo A."/>
            <person name="Mondo S."/>
            <person name="Pangilinan J."/>
            <person name="Riley R."/>
            <person name="LaButti K."/>
            <person name="Andreopoulos B."/>
            <person name="Lipzen A."/>
            <person name="Chen C."/>
            <person name="Yan M."/>
            <person name="Daum C."/>
            <person name="Ng V."/>
            <person name="Clum A."/>
            <person name="Steindorff A."/>
            <person name="Ohm R.A."/>
            <person name="Martin F."/>
            <person name="Silar P."/>
            <person name="Natvig D.O."/>
            <person name="Lalanne C."/>
            <person name="Gautier V."/>
            <person name="Ament-Velasquez S.L."/>
            <person name="Kruys A."/>
            <person name="Hutchinson M.I."/>
            <person name="Powell A.J."/>
            <person name="Barry K."/>
            <person name="Miller A.N."/>
            <person name="Grigoriev I.V."/>
            <person name="Debuchy R."/>
            <person name="Gladieux P."/>
            <person name="Hiltunen Thoren M."/>
            <person name="Johannesson H."/>
        </authorList>
    </citation>
    <scope>NUCLEOTIDE SEQUENCE [LARGE SCALE GENOMIC DNA]</scope>
    <source>
        <strain evidence="9">CBS 284.82</strain>
    </source>
</reference>
<keyword evidence="3 6" id="KW-1133">Transmembrane helix</keyword>
<gene>
    <name evidence="8" type="ORF">C8A01DRAFT_48036</name>
</gene>
<evidence type="ECO:0000256" key="1">
    <source>
        <dbReference type="ARBA" id="ARBA00004141"/>
    </source>
</evidence>
<evidence type="ECO:0000256" key="5">
    <source>
        <dbReference type="ARBA" id="ARBA00038359"/>
    </source>
</evidence>
<keyword evidence="2 6" id="KW-0812">Transmembrane</keyword>
<evidence type="ECO:0000313" key="8">
    <source>
        <dbReference type="EMBL" id="KAK4038334.1"/>
    </source>
</evidence>
<evidence type="ECO:0000256" key="4">
    <source>
        <dbReference type="ARBA" id="ARBA00023136"/>
    </source>
</evidence>
<feature type="transmembrane region" description="Helical" evidence="6">
    <location>
        <begin position="149"/>
        <end position="170"/>
    </location>
</feature>
<dbReference type="InterPro" id="IPR052337">
    <property type="entry name" value="SAT4-like"/>
</dbReference>
<dbReference type="EMBL" id="MU854432">
    <property type="protein sequence ID" value="KAK4038334.1"/>
    <property type="molecule type" value="Genomic_DNA"/>
</dbReference>
<evidence type="ECO:0000256" key="6">
    <source>
        <dbReference type="SAM" id="Phobius"/>
    </source>
</evidence>